<keyword evidence="1" id="KW-0808">Transferase</keyword>
<dbReference type="RefSeq" id="XP_031024066.1">
    <property type="nucleotide sequence ID" value="XM_031169938.1"/>
</dbReference>
<organism evidence="2 3">
    <name type="scientific">Synchytrium microbalum</name>
    <dbReference type="NCBI Taxonomy" id="1806994"/>
    <lineage>
        <taxon>Eukaryota</taxon>
        <taxon>Fungi</taxon>
        <taxon>Fungi incertae sedis</taxon>
        <taxon>Chytridiomycota</taxon>
        <taxon>Chytridiomycota incertae sedis</taxon>
        <taxon>Chytridiomycetes</taxon>
        <taxon>Synchytriales</taxon>
        <taxon>Synchytriaceae</taxon>
        <taxon>Synchytrium</taxon>
    </lineage>
</organism>
<dbReference type="Gene3D" id="3.30.559.10">
    <property type="entry name" value="Chloramphenicol acetyltransferase-like domain"/>
    <property type="match status" value="2"/>
</dbReference>
<comment type="caution">
    <text evidence="2">The sequence shown here is derived from an EMBL/GenBank/DDBJ whole genome shotgun (WGS) entry which is preliminary data.</text>
</comment>
<protein>
    <recommendedName>
        <fullName evidence="4">Shikimate O-hydroxycinnamoyltransferase</fullName>
    </recommendedName>
</protein>
<dbReference type="Proteomes" id="UP000319731">
    <property type="component" value="Unassembled WGS sequence"/>
</dbReference>
<proteinExistence type="predicted"/>
<evidence type="ECO:0000256" key="1">
    <source>
        <dbReference type="ARBA" id="ARBA00022679"/>
    </source>
</evidence>
<dbReference type="AlphaFoldDB" id="A0A507C0N3"/>
<dbReference type="PANTHER" id="PTHR31896">
    <property type="entry name" value="FAMILY REGULATORY PROTEIN, PUTATIVE (AFU_ORTHOLOGUE AFUA_3G14730)-RELATED"/>
    <property type="match status" value="1"/>
</dbReference>
<dbReference type="STRING" id="1806994.A0A507C0N3"/>
<sequence>MASTTILIKPETPSLLETVELSENDIVMPKSYTRFTVFYQHAARDAIEKLQTSLSTTLVSFPIVAGTMHFNAENGNISVTTNDRGVPFDVRTSSMTLESLKPFKHEEIPMDLSVTLDQALLWPLMVKITTFADGGIAVAVGMQHAIADGHSVFAFVKYWASICSMGHANGLPTPIHSRRILDPLRDARNVLQPPEFKLVDPAIVKYPSVLPAVRATMFHFSIESLARLKAEAASKSVGRFVSTQDALSALIWRCCVRAWVIPSDTQAKLGFACNGRNKTIPPQGDGYFGNSNWFPLPILDVSALTGPDGLSKAADMIRAEIEKINDDKIRDTSAWIHSIENKLHITYTFTASKRIGGADFTLTSWRFGMYDIQFFGERPMSVRQTGQLNWDGLATIFDAADGGTDVYIGLVAESMDKLEKDSEFIKFTS</sequence>
<dbReference type="Pfam" id="PF02458">
    <property type="entry name" value="Transferase"/>
    <property type="match status" value="1"/>
</dbReference>
<dbReference type="InterPro" id="IPR023213">
    <property type="entry name" value="CAT-like_dom_sf"/>
</dbReference>
<gene>
    <name evidence="2" type="ORF">SmJEL517_g04010</name>
</gene>
<evidence type="ECO:0000313" key="3">
    <source>
        <dbReference type="Proteomes" id="UP000319731"/>
    </source>
</evidence>
<dbReference type="EMBL" id="QEAO01000024">
    <property type="protein sequence ID" value="TPX32971.1"/>
    <property type="molecule type" value="Genomic_DNA"/>
</dbReference>
<dbReference type="OrthoDB" id="671439at2759"/>
<evidence type="ECO:0000313" key="2">
    <source>
        <dbReference type="EMBL" id="TPX32971.1"/>
    </source>
</evidence>
<keyword evidence="3" id="KW-1185">Reference proteome</keyword>
<evidence type="ECO:0008006" key="4">
    <source>
        <dbReference type="Google" id="ProtNLM"/>
    </source>
</evidence>
<accession>A0A507C0N3</accession>
<dbReference type="GeneID" id="42005235"/>
<dbReference type="InterPro" id="IPR051283">
    <property type="entry name" value="Sec_Metabolite_Acyltrans"/>
</dbReference>
<dbReference type="PANTHER" id="PTHR31896:SF64">
    <property type="entry name" value="TRICHOTHECENE 3-O-ACETYLTRANSFERASE"/>
    <property type="match status" value="1"/>
</dbReference>
<reference evidence="2 3" key="1">
    <citation type="journal article" date="2019" name="Sci. Rep.">
        <title>Comparative genomics of chytrid fungi reveal insights into the obligate biotrophic and pathogenic lifestyle of Synchytrium endobioticum.</title>
        <authorList>
            <person name="van de Vossenberg B.T.L.H."/>
            <person name="Warris S."/>
            <person name="Nguyen H.D.T."/>
            <person name="van Gent-Pelzer M.P.E."/>
            <person name="Joly D.L."/>
            <person name="van de Geest H.C."/>
            <person name="Bonants P.J.M."/>
            <person name="Smith D.S."/>
            <person name="Levesque C.A."/>
            <person name="van der Lee T.A.J."/>
        </authorList>
    </citation>
    <scope>NUCLEOTIDE SEQUENCE [LARGE SCALE GENOMIC DNA]</scope>
    <source>
        <strain evidence="2 3">JEL517</strain>
    </source>
</reference>
<name>A0A507C0N3_9FUNG</name>
<dbReference type="GO" id="GO:0016740">
    <property type="term" value="F:transferase activity"/>
    <property type="evidence" value="ECO:0007669"/>
    <property type="project" value="UniProtKB-KW"/>
</dbReference>